<dbReference type="SUPFAM" id="SSF81383">
    <property type="entry name" value="F-box domain"/>
    <property type="match status" value="1"/>
</dbReference>
<sequence>MVSSEAGDGEVAGEDCMEVDQVLAGYCYMMPSKGRKRCRNLPPDVLSNLPDSVIDVILMCLPCKDDVRTSVLSKKWRYHWCRLTELMLYSSLWRTKKDITFPTEKFTKIIYQLLTLHEGPITKFTLSIKSCPNIDNFIYFLAEINAPKLRSFDVEGNISSICLKNVPVVLIYDDELDEVARRFPFDMDSVKRFHLLDIMMYESYSLFASFFLT</sequence>
<dbReference type="InterPro" id="IPR036047">
    <property type="entry name" value="F-box-like_dom_sf"/>
</dbReference>
<feature type="domain" description="F-box" evidence="1">
    <location>
        <begin position="43"/>
        <end position="96"/>
    </location>
</feature>
<dbReference type="CDD" id="cd22160">
    <property type="entry name" value="F-box_AtFBL13-like"/>
    <property type="match status" value="1"/>
</dbReference>
<reference evidence="2" key="1">
    <citation type="submission" date="2023-12" db="EMBL/GenBank/DDBJ databases">
        <title>Genome assembly of Anisodus tanguticus.</title>
        <authorList>
            <person name="Wang Y.-J."/>
        </authorList>
    </citation>
    <scope>NUCLEOTIDE SEQUENCE</scope>
    <source>
        <strain evidence="2">KB-2021</strain>
        <tissue evidence="2">Leaf</tissue>
    </source>
</reference>
<dbReference type="PROSITE" id="PS50181">
    <property type="entry name" value="FBOX"/>
    <property type="match status" value="1"/>
</dbReference>
<dbReference type="PANTHER" id="PTHR31639">
    <property type="entry name" value="F-BOX PROTEIN-LIKE"/>
    <property type="match status" value="1"/>
</dbReference>
<accession>A0AAE1V8J4</accession>
<gene>
    <name evidence="2" type="ORF">RND71_026700</name>
</gene>
<keyword evidence="3" id="KW-1185">Reference proteome</keyword>
<dbReference type="Pfam" id="PF00646">
    <property type="entry name" value="F-box"/>
    <property type="match status" value="1"/>
</dbReference>
<comment type="caution">
    <text evidence="2">The sequence shown here is derived from an EMBL/GenBank/DDBJ whole genome shotgun (WGS) entry which is preliminary data.</text>
</comment>
<dbReference type="EMBL" id="JAVYJV010000014">
    <property type="protein sequence ID" value="KAK4354506.1"/>
    <property type="molecule type" value="Genomic_DNA"/>
</dbReference>
<proteinExistence type="predicted"/>
<protein>
    <recommendedName>
        <fullName evidence="1">F-box domain-containing protein</fullName>
    </recommendedName>
</protein>
<dbReference type="PANTHER" id="PTHR31639:SF283">
    <property type="entry name" value="F-BOX DOMAIN-CONTAINING PROTEIN"/>
    <property type="match status" value="1"/>
</dbReference>
<dbReference type="Proteomes" id="UP001291623">
    <property type="component" value="Unassembled WGS sequence"/>
</dbReference>
<dbReference type="InterPro" id="IPR001810">
    <property type="entry name" value="F-box_dom"/>
</dbReference>
<dbReference type="InterPro" id="IPR053781">
    <property type="entry name" value="F-box_AtFBL13-like"/>
</dbReference>
<dbReference type="AlphaFoldDB" id="A0AAE1V8J4"/>
<name>A0AAE1V8J4_9SOLA</name>
<evidence type="ECO:0000259" key="1">
    <source>
        <dbReference type="PROSITE" id="PS50181"/>
    </source>
</evidence>
<evidence type="ECO:0000313" key="2">
    <source>
        <dbReference type="EMBL" id="KAK4354506.1"/>
    </source>
</evidence>
<organism evidence="2 3">
    <name type="scientific">Anisodus tanguticus</name>
    <dbReference type="NCBI Taxonomy" id="243964"/>
    <lineage>
        <taxon>Eukaryota</taxon>
        <taxon>Viridiplantae</taxon>
        <taxon>Streptophyta</taxon>
        <taxon>Embryophyta</taxon>
        <taxon>Tracheophyta</taxon>
        <taxon>Spermatophyta</taxon>
        <taxon>Magnoliopsida</taxon>
        <taxon>eudicotyledons</taxon>
        <taxon>Gunneridae</taxon>
        <taxon>Pentapetalae</taxon>
        <taxon>asterids</taxon>
        <taxon>lamiids</taxon>
        <taxon>Solanales</taxon>
        <taxon>Solanaceae</taxon>
        <taxon>Solanoideae</taxon>
        <taxon>Hyoscyameae</taxon>
        <taxon>Anisodus</taxon>
    </lineage>
</organism>
<evidence type="ECO:0000313" key="3">
    <source>
        <dbReference type="Proteomes" id="UP001291623"/>
    </source>
</evidence>